<protein>
    <submittedName>
        <fullName evidence="3">TKL protein kinase</fullName>
    </submittedName>
</protein>
<dbReference type="GO" id="GO:0004674">
    <property type="term" value="F:protein serine/threonine kinase activity"/>
    <property type="evidence" value="ECO:0007669"/>
    <property type="project" value="TreeGrafter"/>
</dbReference>
<dbReference type="InterPro" id="IPR000719">
    <property type="entry name" value="Prot_kinase_dom"/>
</dbReference>
<dbReference type="Proteomes" id="UP000018958">
    <property type="component" value="Unassembled WGS sequence"/>
</dbReference>
<dbReference type="PROSITE" id="PS00108">
    <property type="entry name" value="PROTEIN_KINASE_ST"/>
    <property type="match status" value="1"/>
</dbReference>
<feature type="domain" description="Protein kinase" evidence="2">
    <location>
        <begin position="1"/>
        <end position="122"/>
    </location>
</feature>
<accession>W2XEX5</accession>
<evidence type="ECO:0000313" key="3">
    <source>
        <dbReference type="EMBL" id="ETP20519.1"/>
    </source>
</evidence>
<evidence type="ECO:0000313" key="4">
    <source>
        <dbReference type="Proteomes" id="UP000018958"/>
    </source>
</evidence>
<dbReference type="SMART" id="SM00220">
    <property type="entry name" value="S_TKc"/>
    <property type="match status" value="1"/>
</dbReference>
<proteinExistence type="predicted"/>
<evidence type="ECO:0000256" key="1">
    <source>
        <dbReference type="SAM" id="MobiDB-lite"/>
    </source>
</evidence>
<comment type="caution">
    <text evidence="3">The sequence shown here is derived from an EMBL/GenBank/DDBJ whole genome shotgun (WGS) entry which is preliminary data.</text>
</comment>
<keyword evidence="3" id="KW-0418">Kinase</keyword>
<dbReference type="EMBL" id="ANIX01001198">
    <property type="protein sequence ID" value="ETP20519.1"/>
    <property type="molecule type" value="Genomic_DNA"/>
</dbReference>
<dbReference type="GO" id="GO:0005524">
    <property type="term" value="F:ATP binding"/>
    <property type="evidence" value="ECO:0007669"/>
    <property type="project" value="InterPro"/>
</dbReference>
<dbReference type="PANTHER" id="PTHR44329:SF214">
    <property type="entry name" value="PROTEIN KINASE DOMAIN-CONTAINING PROTEIN"/>
    <property type="match status" value="1"/>
</dbReference>
<feature type="compositionally biased region" description="Basic and acidic residues" evidence="1">
    <location>
        <begin position="369"/>
        <end position="382"/>
    </location>
</feature>
<dbReference type="InterPro" id="IPR051681">
    <property type="entry name" value="Ser/Thr_Kinases-Pseudokinases"/>
</dbReference>
<reference evidence="3 4" key="1">
    <citation type="submission" date="2013-11" db="EMBL/GenBank/DDBJ databases">
        <title>The Genome Sequence of Phytophthora parasitica CJ01A1.</title>
        <authorList>
            <consortium name="The Broad Institute Genomics Platform"/>
            <person name="Russ C."/>
            <person name="Tyler B."/>
            <person name="Panabieres F."/>
            <person name="Shan W."/>
            <person name="Tripathy S."/>
            <person name="Grunwald N."/>
            <person name="Machado M."/>
            <person name="Johnson C.S."/>
            <person name="Walker B."/>
            <person name="Young S.K."/>
            <person name="Zeng Q."/>
            <person name="Gargeya S."/>
            <person name="Fitzgerald M."/>
            <person name="Haas B."/>
            <person name="Abouelleil A."/>
            <person name="Allen A.W."/>
            <person name="Alvarado L."/>
            <person name="Arachchi H.M."/>
            <person name="Berlin A.M."/>
            <person name="Chapman S.B."/>
            <person name="Gainer-Dewar J."/>
            <person name="Goldberg J."/>
            <person name="Griggs A."/>
            <person name="Gujja S."/>
            <person name="Hansen M."/>
            <person name="Howarth C."/>
            <person name="Imamovic A."/>
            <person name="Ireland A."/>
            <person name="Larimer J."/>
            <person name="McCowan C."/>
            <person name="Murphy C."/>
            <person name="Pearson M."/>
            <person name="Poon T.W."/>
            <person name="Priest M."/>
            <person name="Roberts A."/>
            <person name="Saif S."/>
            <person name="Shea T."/>
            <person name="Sisk P."/>
            <person name="Sykes S."/>
            <person name="Wortman J."/>
            <person name="Nusbaum C."/>
            <person name="Birren B."/>
        </authorList>
    </citation>
    <scope>NUCLEOTIDE SEQUENCE [LARGE SCALE GENOMIC DNA]</scope>
    <source>
        <strain evidence="3 4">CJ01A1</strain>
    </source>
</reference>
<keyword evidence="3" id="KW-0808">Transferase</keyword>
<dbReference type="AlphaFoldDB" id="W2XEX5"/>
<dbReference type="PROSITE" id="PS50011">
    <property type="entry name" value="PROTEIN_KINASE_DOM"/>
    <property type="match status" value="2"/>
</dbReference>
<feature type="region of interest" description="Disordered" evidence="1">
    <location>
        <begin position="358"/>
        <end position="386"/>
    </location>
</feature>
<name>W2XEX5_PHYNI</name>
<dbReference type="Pfam" id="PF00069">
    <property type="entry name" value="Pkinase"/>
    <property type="match status" value="2"/>
</dbReference>
<dbReference type="Gene3D" id="1.10.510.10">
    <property type="entry name" value="Transferase(Phosphotransferase) domain 1"/>
    <property type="match status" value="2"/>
</dbReference>
<dbReference type="PANTHER" id="PTHR44329">
    <property type="entry name" value="SERINE/THREONINE-PROTEIN KINASE TNNI3K-RELATED"/>
    <property type="match status" value="1"/>
</dbReference>
<gene>
    <name evidence="3" type="ORF">F441_05775</name>
</gene>
<dbReference type="SUPFAM" id="SSF56112">
    <property type="entry name" value="Protein kinase-like (PK-like)"/>
    <property type="match status" value="2"/>
</dbReference>
<feature type="compositionally biased region" description="Polar residues" evidence="1">
    <location>
        <begin position="358"/>
        <end position="368"/>
    </location>
</feature>
<feature type="domain" description="Protein kinase" evidence="2">
    <location>
        <begin position="448"/>
        <end position="720"/>
    </location>
</feature>
<organism evidence="3 4">
    <name type="scientific">Phytophthora nicotianae CJ01A1</name>
    <dbReference type="NCBI Taxonomy" id="1317063"/>
    <lineage>
        <taxon>Eukaryota</taxon>
        <taxon>Sar</taxon>
        <taxon>Stramenopiles</taxon>
        <taxon>Oomycota</taxon>
        <taxon>Peronosporomycetes</taxon>
        <taxon>Peronosporales</taxon>
        <taxon>Peronosporaceae</taxon>
        <taxon>Phytophthora</taxon>
    </lineage>
</organism>
<evidence type="ECO:0000259" key="2">
    <source>
        <dbReference type="PROSITE" id="PS50011"/>
    </source>
</evidence>
<dbReference type="InterPro" id="IPR011009">
    <property type="entry name" value="Kinase-like_dom_sf"/>
</dbReference>
<sequence length="732" mass="80262">MTAGVGTSLWMAPEVMLGEKYDVKADIFSFGVVLSELDVHRLPFAQAKQRHLHTTGRQLTQAALLQRITTGVARVKFSGIIPPSIVEQGYACVSVDPSALPRAAGVCIDSRSSCPKKDEVYYRFHVYHADIISAHFSYHPFELMHPSRTGLQGGVVLVTANVSTSDLLPILTDTPVLMIHLLWILLHEILPVAAVAMYSIATYYSDDVCSSNYAYQVHAVEVANCTSLTCSNDGLLTASTSDDAESIECSTDYVTSMISMLNDVSYIIVLRFEDNNCSTLHYGYGTTTLGRCAENKHTGGYSTSILHSDGSADIQYFSDSSCSVAYASETVNNSAKANHECSSSNYVWYTSRGPEISNDNPTATISSRDGSHSGHSNYDHIPQEASDSSSDVSALTIVCSAFSCIMLAQVAVIIVLYRRLKKQTPVETRSGLWDDDTITATRIPRNKISIKKLLCRGAFGEVYCGFFNGQQVAVKMLLSATRSNLQHVNEFLTEAKMTAMMDHPHIVYYVGVAWDSLSDLCVVLEFMDGGDLRTLLNKYEAEHHPIGIDREKAIIALHICHALTYLHSLRSPVIHRDLKSRNVLLNQSMTAKLTDFGISRERLDRTMTAGVGTSLWMAPEVMLGERYGVKADIFSLGVVISELDVHTLPYAQVKRQSRETEGRELGDATLLQRVSTGEITVEFSCMSPSAVVELGRSCVSVDPADRPTAAGALYRLQVILTQELSSSCNDVL</sequence>
<dbReference type="InterPro" id="IPR008271">
    <property type="entry name" value="Ser/Thr_kinase_AS"/>
</dbReference>
<dbReference type="Gene3D" id="3.30.200.20">
    <property type="entry name" value="Phosphorylase Kinase, domain 1"/>
    <property type="match status" value="1"/>
</dbReference>